<evidence type="ECO:0000313" key="1">
    <source>
        <dbReference type="EMBL" id="CCB88827.1"/>
    </source>
</evidence>
<reference key="1">
    <citation type="journal article" date="2011" name="Mol. Biol. Evol.">
        <title>Unity in variety -- the pan-genome of the Chlamydiae.</title>
        <authorList>
            <person name="Collingro A."/>
            <person name="Tischler P."/>
            <person name="Weinmaier T."/>
            <person name="Penz T."/>
            <person name="Heinz E."/>
            <person name="Brunham R.C."/>
            <person name="Read T.D."/>
            <person name="Bavoil P.M."/>
            <person name="Sachse K."/>
            <person name="Kahane S."/>
            <person name="Friedman M.G."/>
            <person name="Rattei T."/>
            <person name="Myers G.S.A."/>
            <person name="Horn M."/>
        </authorList>
    </citation>
    <scope>NUCLEOTIDE SEQUENCE</scope>
    <source>
        <strain>Z</strain>
    </source>
</reference>
<accession>F8L7T0</accession>
<dbReference type="HOGENOM" id="CLU_818598_0_0_0"/>
<dbReference type="RefSeq" id="WP_013943294.1">
    <property type="nucleotide sequence ID" value="NC_015713.1"/>
</dbReference>
<reference evidence="1 2" key="2">
    <citation type="journal article" date="2011" name="Mol. Biol. Evol.">
        <title>Unity in variety--the pan-genome of the Chlamydiae.</title>
        <authorList>
            <person name="Collingro A."/>
            <person name="Tischler P."/>
            <person name="Weinmaier T."/>
            <person name="Penz T."/>
            <person name="Heinz E."/>
            <person name="Brunham R.C."/>
            <person name="Read T.D."/>
            <person name="Bavoil P.M."/>
            <person name="Sachse K."/>
            <person name="Kahane S."/>
            <person name="Friedman M.G."/>
            <person name="Rattei T."/>
            <person name="Myers G.S."/>
            <person name="Horn M."/>
        </authorList>
    </citation>
    <scope>NUCLEOTIDE SEQUENCE [LARGE SCALE GENOMIC DNA]</scope>
    <source>
        <strain evidence="2">ATCC VR-1471 / Z</strain>
    </source>
</reference>
<dbReference type="Proteomes" id="UP000000496">
    <property type="component" value="Chromosome gsn.131"/>
</dbReference>
<organism evidence="1 2">
    <name type="scientific">Simkania negevensis (strain ATCC VR-1471 / DSM 27360 / Z)</name>
    <dbReference type="NCBI Taxonomy" id="331113"/>
    <lineage>
        <taxon>Bacteria</taxon>
        <taxon>Pseudomonadati</taxon>
        <taxon>Chlamydiota</taxon>
        <taxon>Chlamydiia</taxon>
        <taxon>Parachlamydiales</taxon>
        <taxon>Simkaniaceae</taxon>
        <taxon>Simkania</taxon>
    </lineage>
</organism>
<dbReference type="KEGG" id="sng:SNE_A09500"/>
<gene>
    <name evidence="1" type="ordered locus">SNE_A09500</name>
</gene>
<dbReference type="EMBL" id="FR872582">
    <property type="protein sequence ID" value="CCB88827.1"/>
    <property type="molecule type" value="Genomic_DNA"/>
</dbReference>
<protein>
    <submittedName>
        <fullName evidence="1">Uncharacterized protein</fullName>
    </submittedName>
</protein>
<dbReference type="AlphaFoldDB" id="F8L7T0"/>
<evidence type="ECO:0000313" key="2">
    <source>
        <dbReference type="Proteomes" id="UP000000496"/>
    </source>
</evidence>
<name>F8L7T0_SIMNZ</name>
<sequence length="326" mass="38262">MDSRTIEYPSGKVELAGDPELWEQHLRYVVIDRFMPKLSDLGETRMGLLYSNSGLTLSNDTKHDCTICFKTVEKADRLFVTMITPNKLSYFCLEYHEKGENSAVVIREVHQTSSRNYEIMEPTTQLKKDFSKLLPFEELLKKRQDDFSDQHVNLNFRVHPEVIQFTNQTEISHIEEIRDFFKGTVLEESFSQLDLERQVRFETQFMMIPTEVRESAKELLTVLNQFPQLKDGIAKAFENYLSSWKSVYEFSHFIDWKVVDYSQDTLGVQMFRNKSVMQVLTKFITANKKADEGKAEEELCQKKAEDKKLLVTYRQAHGLFYYTDTL</sequence>
<proteinExistence type="predicted"/>
<keyword evidence="2" id="KW-1185">Reference proteome</keyword>